<evidence type="ECO:0000313" key="14">
    <source>
        <dbReference type="EMBL" id="MCX2523884.1"/>
    </source>
</evidence>
<dbReference type="GO" id="GO:0003677">
    <property type="term" value="F:DNA binding"/>
    <property type="evidence" value="ECO:0007669"/>
    <property type="project" value="UniProtKB-UniRule"/>
</dbReference>
<evidence type="ECO:0000256" key="9">
    <source>
        <dbReference type="ARBA" id="ARBA00049360"/>
    </source>
</evidence>
<evidence type="ECO:0000256" key="11">
    <source>
        <dbReference type="HAMAP-Rule" id="MF_00848"/>
    </source>
</evidence>
<dbReference type="PROSITE" id="PS50893">
    <property type="entry name" value="ABC_TRANSPORTER_2"/>
    <property type="match status" value="2"/>
</dbReference>
<dbReference type="InterPro" id="IPR003439">
    <property type="entry name" value="ABC_transporter-like_ATP-bd"/>
</dbReference>
<feature type="region of interest" description="Disordered" evidence="12">
    <location>
        <begin position="276"/>
        <end position="296"/>
    </location>
</feature>
<evidence type="ECO:0000259" key="13">
    <source>
        <dbReference type="PROSITE" id="PS50893"/>
    </source>
</evidence>
<sequence>MTLLRLEQVQLAYGHHVLLDGAELSLERGERLALVGRNGAGKSTLLSLVSGKADPDGGTVWRAPGLNIGSLAQQLPEAEGRRIYDVVADGLPEVGRLLSEYDALVASDAPDMNRLADLQSALEAQDGWSYHQRIDTVLTRLGLPADELMDRLSGGWRRRVALARALVTNPDVLLLDEPTNHLDLDTIIWLEEQLLQFSGAVLFITHDRAFLKRLATNILELDRGRLGRYPGNYDRYQELKGQELESEERERREFDKKLAQEEKWIRQGVKARRTRNEGRVRALESMRSQHADRRHRVGQARINVDSADRSGKRVVELDNVTQTFNGEAVLRHVSLEVQRGDRIGFIGRNGAGKTTLLKIMLGELTPSEGKVISGTNLQVAYFDQLRAGLEMDKTVYDNVAQGRDFVTVGGKDRHVISYLQDFLFTPERARQPIRALSGGESNRLLLAKLFTQPANVLVMDEPTNDLDVETLELLEELLLNFEGTLLLVSHDRDFLDNVVTSVIAFEGEGQVNEYVGGYKDWIRQGGSLPPAPWDKGAEPTRAPTEQPKTSKVEKSAAPAKSRKLSYKLQRELDELPGHIEVLETRIATLEETISSPEFYNQDSSTVTATLGQLSDTQSALDVAMERWMELEALQEG</sequence>
<evidence type="ECO:0000256" key="2">
    <source>
        <dbReference type="ARBA" id="ARBA00022737"/>
    </source>
</evidence>
<feature type="binding site" evidence="11">
    <location>
        <begin position="347"/>
        <end position="354"/>
    </location>
    <ligand>
        <name>ATP</name>
        <dbReference type="ChEBI" id="CHEBI:30616"/>
        <label>2</label>
    </ligand>
</feature>
<reference evidence="14" key="1">
    <citation type="submission" date="2022-11" db="EMBL/GenBank/DDBJ databases">
        <title>Larsenimonas rhizosphaerae sp. nov., isolated from a tidal mudflat.</title>
        <authorList>
            <person name="Lee S.D."/>
            <person name="Kim I.S."/>
        </authorList>
    </citation>
    <scope>NUCLEOTIDE SEQUENCE</scope>
    <source>
        <strain evidence="14">GH2-1</strain>
    </source>
</reference>
<feature type="region of interest" description="Disordered" evidence="12">
    <location>
        <begin position="528"/>
        <end position="558"/>
    </location>
</feature>
<keyword evidence="2 11" id="KW-0677">Repeat</keyword>
<dbReference type="CDD" id="cd03221">
    <property type="entry name" value="ABCF_EF-3"/>
    <property type="match status" value="2"/>
</dbReference>
<comment type="similarity">
    <text evidence="10 11">Belongs to the ABC transporter superfamily. ABCF family. Uup subfamily.</text>
</comment>
<feature type="domain" description="ABC transporter" evidence="13">
    <location>
        <begin position="4"/>
        <end position="248"/>
    </location>
</feature>
<feature type="binding site" evidence="11">
    <location>
        <begin position="36"/>
        <end position="43"/>
    </location>
    <ligand>
        <name>ATP</name>
        <dbReference type="ChEBI" id="CHEBI:30616"/>
        <label>1</label>
    </ligand>
</feature>
<dbReference type="EMBL" id="JAPIVE010000001">
    <property type="protein sequence ID" value="MCX2523884.1"/>
    <property type="molecule type" value="Genomic_DNA"/>
</dbReference>
<evidence type="ECO:0000256" key="7">
    <source>
        <dbReference type="ARBA" id="ARBA00023125"/>
    </source>
</evidence>
<dbReference type="SUPFAM" id="SSF52540">
    <property type="entry name" value="P-loop containing nucleoside triphosphate hydrolases"/>
    <property type="match status" value="2"/>
</dbReference>
<dbReference type="FunFam" id="3.40.50.300:FF:000011">
    <property type="entry name" value="Putative ABC transporter ATP-binding component"/>
    <property type="match status" value="1"/>
</dbReference>
<dbReference type="PANTHER" id="PTHR42855:SF1">
    <property type="entry name" value="ABC TRANSPORTER DOMAIN-CONTAINING PROTEIN"/>
    <property type="match status" value="1"/>
</dbReference>
<dbReference type="InterPro" id="IPR032524">
    <property type="entry name" value="ABC_tran_C"/>
</dbReference>
<accession>A0AA41ZEP6</accession>
<dbReference type="FunFam" id="3.40.50.300:FF:000309">
    <property type="entry name" value="ABC transporter ATP-binding protein"/>
    <property type="match status" value="1"/>
</dbReference>
<keyword evidence="8 11" id="KW-0234">DNA repair</keyword>
<dbReference type="PROSITE" id="PS00211">
    <property type="entry name" value="ABC_TRANSPORTER_1"/>
    <property type="match status" value="2"/>
</dbReference>
<dbReference type="InterPro" id="IPR003593">
    <property type="entry name" value="AAA+_ATPase"/>
</dbReference>
<dbReference type="Gene3D" id="1.10.287.380">
    <property type="entry name" value="Valyl-tRNA synthetase, C-terminal domain"/>
    <property type="match status" value="1"/>
</dbReference>
<keyword evidence="4 11" id="KW-0227">DNA damage</keyword>
<dbReference type="PANTHER" id="PTHR42855">
    <property type="entry name" value="ABC TRANSPORTER ATP-BINDING SUBUNIT"/>
    <property type="match status" value="1"/>
</dbReference>
<dbReference type="Pfam" id="PF16326">
    <property type="entry name" value="ABC_tran_CTD"/>
    <property type="match status" value="1"/>
</dbReference>
<keyword evidence="6 11" id="KW-0067">ATP-binding</keyword>
<dbReference type="HAMAP" id="MF_00848">
    <property type="entry name" value="Uup"/>
    <property type="match status" value="1"/>
</dbReference>
<keyword evidence="5 11" id="KW-0378">Hydrolase</keyword>
<dbReference type="InterPro" id="IPR027417">
    <property type="entry name" value="P-loop_NTPase"/>
</dbReference>
<dbReference type="RefSeq" id="WP_265895877.1">
    <property type="nucleotide sequence ID" value="NZ_JAPIVE010000001.1"/>
</dbReference>
<evidence type="ECO:0000256" key="10">
    <source>
        <dbReference type="ARBA" id="ARBA00061478"/>
    </source>
</evidence>
<evidence type="ECO:0000256" key="5">
    <source>
        <dbReference type="ARBA" id="ARBA00022801"/>
    </source>
</evidence>
<evidence type="ECO:0000256" key="1">
    <source>
        <dbReference type="ARBA" id="ARBA00022490"/>
    </source>
</evidence>
<name>A0AA41ZEP6_9GAMM</name>
<gene>
    <name evidence="11" type="primary">uup</name>
    <name evidence="14" type="ORF">OQ287_06515</name>
</gene>
<dbReference type="GO" id="GO:0005524">
    <property type="term" value="F:ATP binding"/>
    <property type="evidence" value="ECO:0007669"/>
    <property type="project" value="UniProtKB-UniRule"/>
</dbReference>
<dbReference type="Pfam" id="PF00005">
    <property type="entry name" value="ABC_tran"/>
    <property type="match status" value="2"/>
</dbReference>
<dbReference type="GO" id="GO:0016887">
    <property type="term" value="F:ATP hydrolysis activity"/>
    <property type="evidence" value="ECO:0007669"/>
    <property type="project" value="UniProtKB-UniRule"/>
</dbReference>
<dbReference type="GO" id="GO:0005737">
    <property type="term" value="C:cytoplasm"/>
    <property type="evidence" value="ECO:0007669"/>
    <property type="project" value="UniProtKB-SubCell"/>
</dbReference>
<dbReference type="InterPro" id="IPR037118">
    <property type="entry name" value="Val-tRNA_synth_C_sf"/>
</dbReference>
<dbReference type="Pfam" id="PF12848">
    <property type="entry name" value="ABC_tran_Xtn"/>
    <property type="match status" value="1"/>
</dbReference>
<proteinExistence type="inferred from homology"/>
<dbReference type="Proteomes" id="UP001165678">
    <property type="component" value="Unassembled WGS sequence"/>
</dbReference>
<comment type="catalytic activity">
    <reaction evidence="9 11">
        <text>ATP + H2O = ADP + phosphate + H(+)</text>
        <dbReference type="Rhea" id="RHEA:13065"/>
        <dbReference type="ChEBI" id="CHEBI:15377"/>
        <dbReference type="ChEBI" id="CHEBI:15378"/>
        <dbReference type="ChEBI" id="CHEBI:30616"/>
        <dbReference type="ChEBI" id="CHEBI:43474"/>
        <dbReference type="ChEBI" id="CHEBI:456216"/>
    </reaction>
</comment>
<dbReference type="InterPro" id="IPR051309">
    <property type="entry name" value="ABCF_ATPase"/>
</dbReference>
<dbReference type="GO" id="GO:0043022">
    <property type="term" value="F:ribosome binding"/>
    <property type="evidence" value="ECO:0007669"/>
    <property type="project" value="UniProtKB-UniRule"/>
</dbReference>
<dbReference type="InterPro" id="IPR043686">
    <property type="entry name" value="Uup"/>
</dbReference>
<dbReference type="SMART" id="SM00382">
    <property type="entry name" value="AAA"/>
    <property type="match status" value="2"/>
</dbReference>
<dbReference type="Gene3D" id="3.40.50.300">
    <property type="entry name" value="P-loop containing nucleotide triphosphate hydrolases"/>
    <property type="match status" value="2"/>
</dbReference>
<evidence type="ECO:0000256" key="6">
    <source>
        <dbReference type="ARBA" id="ARBA00022840"/>
    </source>
</evidence>
<evidence type="ECO:0000256" key="12">
    <source>
        <dbReference type="SAM" id="MobiDB-lite"/>
    </source>
</evidence>
<dbReference type="AlphaFoldDB" id="A0AA41ZEP6"/>
<keyword evidence="7 11" id="KW-0238">DNA-binding</keyword>
<dbReference type="InterPro" id="IPR032781">
    <property type="entry name" value="ABC_tran_Xtn"/>
</dbReference>
<dbReference type="EC" id="3.6.1.-" evidence="11"/>
<protein>
    <recommendedName>
        <fullName evidence="11">ATP-binding protein Uup</fullName>
        <ecNumber evidence="11">3.6.1.-</ecNumber>
    </recommendedName>
</protein>
<comment type="caution">
    <text evidence="14">The sequence shown here is derived from an EMBL/GenBank/DDBJ whole genome shotgun (WGS) entry which is preliminary data.</text>
</comment>
<comment type="function">
    <text evidence="11">Probably plays a role in ribosome assembly or function. May be involved in resolution of branched DNA intermediates that result from template switching in postreplication gaps. Binds DNA and has ATPase activity.</text>
</comment>
<evidence type="ECO:0000256" key="4">
    <source>
        <dbReference type="ARBA" id="ARBA00022763"/>
    </source>
</evidence>
<keyword evidence="15" id="KW-1185">Reference proteome</keyword>
<keyword evidence="3 11" id="KW-0547">Nucleotide-binding</keyword>
<organism evidence="14 15">
    <name type="scientific">Larsenimonas rhizosphaerae</name>
    <dbReference type="NCBI Taxonomy" id="2944682"/>
    <lineage>
        <taxon>Bacteria</taxon>
        <taxon>Pseudomonadati</taxon>
        <taxon>Pseudomonadota</taxon>
        <taxon>Gammaproteobacteria</taxon>
        <taxon>Oceanospirillales</taxon>
        <taxon>Halomonadaceae</taxon>
        <taxon>Larsenimonas</taxon>
    </lineage>
</organism>
<evidence type="ECO:0000256" key="3">
    <source>
        <dbReference type="ARBA" id="ARBA00022741"/>
    </source>
</evidence>
<evidence type="ECO:0000256" key="8">
    <source>
        <dbReference type="ARBA" id="ARBA00023204"/>
    </source>
</evidence>
<dbReference type="GO" id="GO:0006281">
    <property type="term" value="P:DNA repair"/>
    <property type="evidence" value="ECO:0007669"/>
    <property type="project" value="UniProtKB-KW"/>
</dbReference>
<keyword evidence="1 11" id="KW-0963">Cytoplasm</keyword>
<feature type="compositionally biased region" description="Basic and acidic residues" evidence="12">
    <location>
        <begin position="276"/>
        <end position="291"/>
    </location>
</feature>
<dbReference type="InterPro" id="IPR017871">
    <property type="entry name" value="ABC_transporter-like_CS"/>
</dbReference>
<evidence type="ECO:0000313" key="15">
    <source>
        <dbReference type="Proteomes" id="UP001165678"/>
    </source>
</evidence>
<feature type="domain" description="ABC transporter" evidence="13">
    <location>
        <begin position="315"/>
        <end position="533"/>
    </location>
</feature>
<comment type="subcellular location">
    <subcellularLocation>
        <location evidence="11">Cytoplasm</location>
    </subcellularLocation>
    <text evidence="11">Associates with ribosomes.</text>
</comment>